<organism evidence="15 16">
    <name type="scientific">Sphingobium subterraneum</name>
    <dbReference type="NCBI Taxonomy" id="627688"/>
    <lineage>
        <taxon>Bacteria</taxon>
        <taxon>Pseudomonadati</taxon>
        <taxon>Pseudomonadota</taxon>
        <taxon>Alphaproteobacteria</taxon>
        <taxon>Sphingomonadales</taxon>
        <taxon>Sphingomonadaceae</taxon>
        <taxon>Sphingobium</taxon>
    </lineage>
</organism>
<evidence type="ECO:0000256" key="4">
    <source>
        <dbReference type="ARBA" id="ARBA00022553"/>
    </source>
</evidence>
<dbReference type="AlphaFoldDB" id="A0A841J3P3"/>
<dbReference type="RefSeq" id="WP_184077809.1">
    <property type="nucleotide sequence ID" value="NZ_JACIJP010000001.1"/>
</dbReference>
<feature type="transmembrane region" description="Helical" evidence="13">
    <location>
        <begin position="69"/>
        <end position="85"/>
    </location>
</feature>
<dbReference type="Gene3D" id="1.20.120.620">
    <property type="entry name" value="Backbone structure of the membrane domain of e. Coli histidine kinase receptor kdpd"/>
    <property type="match status" value="1"/>
</dbReference>
<feature type="transmembrane region" description="Helical" evidence="13">
    <location>
        <begin position="46"/>
        <end position="64"/>
    </location>
</feature>
<dbReference type="InterPro" id="IPR003594">
    <property type="entry name" value="HATPase_dom"/>
</dbReference>
<feature type="transmembrane region" description="Helical" evidence="13">
    <location>
        <begin position="97"/>
        <end position="117"/>
    </location>
</feature>
<dbReference type="Pfam" id="PF13493">
    <property type="entry name" value="DUF4118"/>
    <property type="match status" value="1"/>
</dbReference>
<protein>
    <recommendedName>
        <fullName evidence="3">histidine kinase</fullName>
        <ecNumber evidence="3">2.7.13.3</ecNumber>
    </recommendedName>
</protein>
<keyword evidence="6 13" id="KW-0812">Transmembrane</keyword>
<evidence type="ECO:0000259" key="14">
    <source>
        <dbReference type="PROSITE" id="PS50109"/>
    </source>
</evidence>
<dbReference type="Gene3D" id="3.30.565.10">
    <property type="entry name" value="Histidine kinase-like ATPase, C-terminal domain"/>
    <property type="match status" value="1"/>
</dbReference>
<keyword evidence="4" id="KW-0597">Phosphoprotein</keyword>
<evidence type="ECO:0000256" key="5">
    <source>
        <dbReference type="ARBA" id="ARBA00022679"/>
    </source>
</evidence>
<dbReference type="GO" id="GO:0016020">
    <property type="term" value="C:membrane"/>
    <property type="evidence" value="ECO:0007669"/>
    <property type="project" value="UniProtKB-SubCell"/>
</dbReference>
<evidence type="ECO:0000256" key="6">
    <source>
        <dbReference type="ARBA" id="ARBA00022692"/>
    </source>
</evidence>
<dbReference type="PANTHER" id="PTHR41523:SF8">
    <property type="entry name" value="ETHYLENE RESPONSE SENSOR PROTEIN"/>
    <property type="match status" value="1"/>
</dbReference>
<evidence type="ECO:0000256" key="10">
    <source>
        <dbReference type="ARBA" id="ARBA00022989"/>
    </source>
</evidence>
<feature type="domain" description="Histidine kinase" evidence="14">
    <location>
        <begin position="145"/>
        <end position="337"/>
    </location>
</feature>
<keyword evidence="5" id="KW-0808">Transferase</keyword>
<reference evidence="15 16" key="1">
    <citation type="submission" date="2020-08" db="EMBL/GenBank/DDBJ databases">
        <title>Genomic Encyclopedia of Type Strains, Phase IV (KMG-IV): sequencing the most valuable type-strain genomes for metagenomic binning, comparative biology and taxonomic classification.</title>
        <authorList>
            <person name="Goeker M."/>
        </authorList>
    </citation>
    <scope>NUCLEOTIDE SEQUENCE [LARGE SCALE GENOMIC DNA]</scope>
    <source>
        <strain evidence="15 16">DSM 102255</strain>
    </source>
</reference>
<evidence type="ECO:0000256" key="7">
    <source>
        <dbReference type="ARBA" id="ARBA00022741"/>
    </source>
</evidence>
<dbReference type="Proteomes" id="UP000552700">
    <property type="component" value="Unassembled WGS sequence"/>
</dbReference>
<keyword evidence="10 13" id="KW-1133">Transmembrane helix</keyword>
<dbReference type="Pfam" id="PF02518">
    <property type="entry name" value="HATPase_c"/>
    <property type="match status" value="1"/>
</dbReference>
<dbReference type="GO" id="GO:0000160">
    <property type="term" value="P:phosphorelay signal transduction system"/>
    <property type="evidence" value="ECO:0007669"/>
    <property type="project" value="UniProtKB-KW"/>
</dbReference>
<evidence type="ECO:0000256" key="8">
    <source>
        <dbReference type="ARBA" id="ARBA00022777"/>
    </source>
</evidence>
<dbReference type="EC" id="2.7.13.3" evidence="3"/>
<keyword evidence="7" id="KW-0547">Nucleotide-binding</keyword>
<evidence type="ECO:0000256" key="9">
    <source>
        <dbReference type="ARBA" id="ARBA00022840"/>
    </source>
</evidence>
<comment type="subcellular location">
    <subcellularLocation>
        <location evidence="2">Membrane</location>
        <topology evidence="2">Multi-pass membrane protein</topology>
    </subcellularLocation>
</comment>
<dbReference type="SUPFAM" id="SSF55874">
    <property type="entry name" value="ATPase domain of HSP90 chaperone/DNA topoisomerase II/histidine kinase"/>
    <property type="match status" value="1"/>
</dbReference>
<dbReference type="SMART" id="SM00387">
    <property type="entry name" value="HATPase_c"/>
    <property type="match status" value="1"/>
</dbReference>
<dbReference type="EMBL" id="JACIJP010000001">
    <property type="protein sequence ID" value="MBB6123138.1"/>
    <property type="molecule type" value="Genomic_DNA"/>
</dbReference>
<comment type="caution">
    <text evidence="15">The sequence shown here is derived from an EMBL/GenBank/DDBJ whole genome shotgun (WGS) entry which is preliminary data.</text>
</comment>
<dbReference type="InterPro" id="IPR025201">
    <property type="entry name" value="KdpD_TM"/>
</dbReference>
<feature type="transmembrane region" description="Helical" evidence="13">
    <location>
        <begin position="20"/>
        <end position="40"/>
    </location>
</feature>
<name>A0A841J3P3_9SPHN</name>
<evidence type="ECO:0000256" key="13">
    <source>
        <dbReference type="SAM" id="Phobius"/>
    </source>
</evidence>
<gene>
    <name evidence="15" type="ORF">FHS92_000845</name>
</gene>
<evidence type="ECO:0000313" key="16">
    <source>
        <dbReference type="Proteomes" id="UP000552700"/>
    </source>
</evidence>
<dbReference type="Pfam" id="PF07568">
    <property type="entry name" value="HisKA_2"/>
    <property type="match status" value="1"/>
</dbReference>
<keyword evidence="16" id="KW-1185">Reference proteome</keyword>
<evidence type="ECO:0000256" key="1">
    <source>
        <dbReference type="ARBA" id="ARBA00000085"/>
    </source>
</evidence>
<dbReference type="InterPro" id="IPR011495">
    <property type="entry name" value="Sig_transdc_His_kin_sub2_dim/P"/>
</dbReference>
<comment type="catalytic activity">
    <reaction evidence="1">
        <text>ATP + protein L-histidine = ADP + protein N-phospho-L-histidine.</text>
        <dbReference type="EC" id="2.7.13.3"/>
    </reaction>
</comment>
<dbReference type="GO" id="GO:0005524">
    <property type="term" value="F:ATP binding"/>
    <property type="evidence" value="ECO:0007669"/>
    <property type="project" value="UniProtKB-KW"/>
</dbReference>
<dbReference type="PANTHER" id="PTHR41523">
    <property type="entry name" value="TWO-COMPONENT SYSTEM SENSOR PROTEIN"/>
    <property type="match status" value="1"/>
</dbReference>
<sequence>MNRESYRFIERLPLFSDHRWMGYLVAIVVSFLALLTRIAVDHILPIGFPFVTFFPGIILTSFLFGVRPGIVAATVSGGLSYFFFVDPAHTAAFSRSTAVAMSFYLFVVATDILLIHLMQRANAFLAQERERNRELAETRQILFGELQHRVSNNLQVVSALLTLQRARISDEEAGRSLDDASVRIALIGKISRGLYSAEQTVQPIDDFVSRLVPDILLAAGRSDVRFTMDAQPGLMLRADAVVPFALVVAEAVNNAVEHAFADRHAPQLNVHIGSDAEAMVSVSIADDGPGLSADFAMDQERNLGLRIAKTLARQLKGVFRIETRAEGGAEARLTFPL</sequence>
<proteinExistence type="predicted"/>
<evidence type="ECO:0000256" key="2">
    <source>
        <dbReference type="ARBA" id="ARBA00004141"/>
    </source>
</evidence>
<keyword evidence="12 13" id="KW-0472">Membrane</keyword>
<dbReference type="InterPro" id="IPR005467">
    <property type="entry name" value="His_kinase_dom"/>
</dbReference>
<dbReference type="GO" id="GO:0004673">
    <property type="term" value="F:protein histidine kinase activity"/>
    <property type="evidence" value="ECO:0007669"/>
    <property type="project" value="UniProtKB-EC"/>
</dbReference>
<evidence type="ECO:0000256" key="11">
    <source>
        <dbReference type="ARBA" id="ARBA00023012"/>
    </source>
</evidence>
<keyword evidence="8 15" id="KW-0418">Kinase</keyword>
<dbReference type="InterPro" id="IPR036890">
    <property type="entry name" value="HATPase_C_sf"/>
</dbReference>
<evidence type="ECO:0000256" key="12">
    <source>
        <dbReference type="ARBA" id="ARBA00023136"/>
    </source>
</evidence>
<dbReference type="PROSITE" id="PS50109">
    <property type="entry name" value="HIS_KIN"/>
    <property type="match status" value="1"/>
</dbReference>
<dbReference type="InterPro" id="IPR038318">
    <property type="entry name" value="KdpD_sf"/>
</dbReference>
<evidence type="ECO:0000256" key="3">
    <source>
        <dbReference type="ARBA" id="ARBA00012438"/>
    </source>
</evidence>
<accession>A0A841J3P3</accession>
<keyword evidence="9" id="KW-0067">ATP-binding</keyword>
<evidence type="ECO:0000313" key="15">
    <source>
        <dbReference type="EMBL" id="MBB6123138.1"/>
    </source>
</evidence>
<keyword evidence="11" id="KW-0902">Two-component regulatory system</keyword>